<dbReference type="SMART" id="SM00065">
    <property type="entry name" value="GAF"/>
    <property type="match status" value="1"/>
</dbReference>
<dbReference type="Gene3D" id="3.30.450.40">
    <property type="match status" value="1"/>
</dbReference>
<dbReference type="EMBL" id="UGSK01000002">
    <property type="protein sequence ID" value="SUC82797.1"/>
    <property type="molecule type" value="Genomic_DNA"/>
</dbReference>
<dbReference type="PANTHER" id="PTHR45138:SF9">
    <property type="entry name" value="DIGUANYLATE CYCLASE DGCM-RELATED"/>
    <property type="match status" value="1"/>
</dbReference>
<evidence type="ECO:0000256" key="1">
    <source>
        <dbReference type="ARBA" id="ARBA00012528"/>
    </source>
</evidence>
<evidence type="ECO:0000313" key="5">
    <source>
        <dbReference type="Proteomes" id="UP000255000"/>
    </source>
</evidence>
<dbReference type="AlphaFoldDB" id="A0A379HJS2"/>
<dbReference type="InterPro" id="IPR029016">
    <property type="entry name" value="GAF-like_dom_sf"/>
</dbReference>
<evidence type="ECO:0000313" key="4">
    <source>
        <dbReference type="EMBL" id="SUC82797.1"/>
    </source>
</evidence>
<dbReference type="PANTHER" id="PTHR45138">
    <property type="entry name" value="REGULATORY COMPONENTS OF SENSORY TRANSDUCTION SYSTEM"/>
    <property type="match status" value="1"/>
</dbReference>
<dbReference type="SMART" id="SM00267">
    <property type="entry name" value="GGDEF"/>
    <property type="match status" value="1"/>
</dbReference>
<dbReference type="InterPro" id="IPR050469">
    <property type="entry name" value="Diguanylate_Cyclase"/>
</dbReference>
<protein>
    <recommendedName>
        <fullName evidence="1">diguanylate cyclase</fullName>
        <ecNumber evidence="1">2.7.7.65</ecNumber>
    </recommendedName>
</protein>
<dbReference type="SUPFAM" id="SSF55781">
    <property type="entry name" value="GAF domain-like"/>
    <property type="match status" value="1"/>
</dbReference>
<name>A0A379HJS2_9HYPH</name>
<dbReference type="NCBIfam" id="TIGR00254">
    <property type="entry name" value="GGDEF"/>
    <property type="match status" value="1"/>
</dbReference>
<dbReference type="Proteomes" id="UP000255000">
    <property type="component" value="Unassembled WGS sequence"/>
</dbReference>
<accession>A0A379HJS2</accession>
<evidence type="ECO:0000256" key="2">
    <source>
        <dbReference type="ARBA" id="ARBA00034247"/>
    </source>
</evidence>
<sequence length="368" mass="40659">MPVMEQFLSSPTYADPDSLEGQMTMQDADRQKVLDGYQILDSGYEAGFDRITELARTVFEAPVAVICFIDKDRQWFKSHPGFDKRETQLEHAICRFTVLSDKALLIPDALADERTRDNPYVTGPDQWRAYAGAPLIAPGGVRIGTVSIFDRKPRDFTPRDEDILQQLAAIVMHNLELRRVADNDWLTGVPGRGAFERRSRALLSAGSGSGSGDGSADGHRNALIVFDLDFFKQLNDTYGHAAGDEVLKEVSRTCQAALRENDAFSRIGGEEFSVLLPATAPDVAGKVARRLQQCIAAMPRDRLSKYLPDTTSITASFGVTMVTDGEFSIKHALRRADAALYAAKERGRNCVVCSWDLATAEQSYRKSL</sequence>
<evidence type="ECO:0000259" key="3">
    <source>
        <dbReference type="PROSITE" id="PS50887"/>
    </source>
</evidence>
<feature type="domain" description="GGDEF" evidence="3">
    <location>
        <begin position="219"/>
        <end position="356"/>
    </location>
</feature>
<dbReference type="GO" id="GO:0052621">
    <property type="term" value="F:diguanylate cyclase activity"/>
    <property type="evidence" value="ECO:0007669"/>
    <property type="project" value="UniProtKB-EC"/>
</dbReference>
<proteinExistence type="predicted"/>
<dbReference type="InterPro" id="IPR043128">
    <property type="entry name" value="Rev_trsase/Diguanyl_cyclase"/>
</dbReference>
<gene>
    <name evidence="4" type="primary">ydaM_2</name>
    <name evidence="4" type="ORF">NCTC13350_04290</name>
</gene>
<dbReference type="EC" id="2.7.7.65" evidence="1"/>
<keyword evidence="4" id="KW-0808">Transferase</keyword>
<comment type="catalytic activity">
    <reaction evidence="2">
        <text>2 GTP = 3',3'-c-di-GMP + 2 diphosphate</text>
        <dbReference type="Rhea" id="RHEA:24898"/>
        <dbReference type="ChEBI" id="CHEBI:33019"/>
        <dbReference type="ChEBI" id="CHEBI:37565"/>
        <dbReference type="ChEBI" id="CHEBI:58805"/>
        <dbReference type="EC" id="2.7.7.65"/>
    </reaction>
</comment>
<dbReference type="InterPro" id="IPR029787">
    <property type="entry name" value="Nucleotide_cyclase"/>
</dbReference>
<dbReference type="InterPro" id="IPR000160">
    <property type="entry name" value="GGDEF_dom"/>
</dbReference>
<reference evidence="4 5" key="1">
    <citation type="submission" date="2018-06" db="EMBL/GenBank/DDBJ databases">
        <authorList>
            <consortium name="Pathogen Informatics"/>
            <person name="Doyle S."/>
        </authorList>
    </citation>
    <scope>NUCLEOTIDE SEQUENCE [LARGE SCALE GENOMIC DNA]</scope>
    <source>
        <strain evidence="4 5">NCTC13350</strain>
    </source>
</reference>
<dbReference type="Gene3D" id="3.30.70.270">
    <property type="match status" value="1"/>
</dbReference>
<dbReference type="SUPFAM" id="SSF55073">
    <property type="entry name" value="Nucleotide cyclase"/>
    <property type="match status" value="1"/>
</dbReference>
<dbReference type="PROSITE" id="PS50887">
    <property type="entry name" value="GGDEF"/>
    <property type="match status" value="1"/>
</dbReference>
<dbReference type="Pfam" id="PF01590">
    <property type="entry name" value="GAF"/>
    <property type="match status" value="1"/>
</dbReference>
<keyword evidence="4" id="KW-0548">Nucleotidyltransferase</keyword>
<dbReference type="Pfam" id="PF00990">
    <property type="entry name" value="GGDEF"/>
    <property type="match status" value="1"/>
</dbReference>
<organism evidence="4 5">
    <name type="scientific">Pannonibacter phragmitetus</name>
    <dbReference type="NCBI Taxonomy" id="121719"/>
    <lineage>
        <taxon>Bacteria</taxon>
        <taxon>Pseudomonadati</taxon>
        <taxon>Pseudomonadota</taxon>
        <taxon>Alphaproteobacteria</taxon>
        <taxon>Hyphomicrobiales</taxon>
        <taxon>Stappiaceae</taxon>
        <taxon>Pannonibacter</taxon>
    </lineage>
</organism>
<dbReference type="CDD" id="cd01949">
    <property type="entry name" value="GGDEF"/>
    <property type="match status" value="1"/>
</dbReference>
<dbReference type="InterPro" id="IPR003018">
    <property type="entry name" value="GAF"/>
</dbReference>